<proteinExistence type="predicted"/>
<protein>
    <submittedName>
        <fullName evidence="1">Uncharacterized protein</fullName>
    </submittedName>
</protein>
<accession>A0AAP0JHN1</accession>
<sequence>MQNRRGSQDDQFELSFRGRNKVFGPQFVVIGEKTQIRTLESYFRIAPLLLLHQNLVEALIANFSAWEAVEDWPTQ</sequence>
<dbReference type="EMBL" id="JBBNAG010000005">
    <property type="protein sequence ID" value="KAK9133561.1"/>
    <property type="molecule type" value="Genomic_DNA"/>
</dbReference>
<dbReference type="Proteomes" id="UP001419268">
    <property type="component" value="Unassembled WGS sequence"/>
</dbReference>
<comment type="caution">
    <text evidence="1">The sequence shown here is derived from an EMBL/GenBank/DDBJ whole genome shotgun (WGS) entry which is preliminary data.</text>
</comment>
<evidence type="ECO:0000313" key="1">
    <source>
        <dbReference type="EMBL" id="KAK9133561.1"/>
    </source>
</evidence>
<evidence type="ECO:0000313" key="2">
    <source>
        <dbReference type="Proteomes" id="UP001419268"/>
    </source>
</evidence>
<dbReference type="AlphaFoldDB" id="A0AAP0JHN1"/>
<name>A0AAP0JHN1_9MAGN</name>
<reference evidence="1 2" key="1">
    <citation type="submission" date="2024-01" db="EMBL/GenBank/DDBJ databases">
        <title>Genome assemblies of Stephania.</title>
        <authorList>
            <person name="Yang L."/>
        </authorList>
    </citation>
    <scope>NUCLEOTIDE SEQUENCE [LARGE SCALE GENOMIC DNA]</scope>
    <source>
        <strain evidence="1">JXDWG</strain>
        <tissue evidence="1">Leaf</tissue>
    </source>
</reference>
<keyword evidence="2" id="KW-1185">Reference proteome</keyword>
<organism evidence="1 2">
    <name type="scientific">Stephania cephalantha</name>
    <dbReference type="NCBI Taxonomy" id="152367"/>
    <lineage>
        <taxon>Eukaryota</taxon>
        <taxon>Viridiplantae</taxon>
        <taxon>Streptophyta</taxon>
        <taxon>Embryophyta</taxon>
        <taxon>Tracheophyta</taxon>
        <taxon>Spermatophyta</taxon>
        <taxon>Magnoliopsida</taxon>
        <taxon>Ranunculales</taxon>
        <taxon>Menispermaceae</taxon>
        <taxon>Menispermoideae</taxon>
        <taxon>Cissampelideae</taxon>
        <taxon>Stephania</taxon>
    </lineage>
</organism>
<gene>
    <name evidence="1" type="ORF">Scep_013089</name>
</gene>